<accession>A0A645HDI4</accession>
<dbReference type="EMBL" id="VSSQ01091578">
    <property type="protein sequence ID" value="MPN37098.1"/>
    <property type="molecule type" value="Genomic_DNA"/>
</dbReference>
<evidence type="ECO:0000313" key="1">
    <source>
        <dbReference type="EMBL" id="MPN37098.1"/>
    </source>
</evidence>
<proteinExistence type="predicted"/>
<name>A0A645HDI4_9ZZZZ</name>
<protein>
    <submittedName>
        <fullName evidence="1">Uncharacterized protein</fullName>
    </submittedName>
</protein>
<organism evidence="1">
    <name type="scientific">bioreactor metagenome</name>
    <dbReference type="NCBI Taxonomy" id="1076179"/>
    <lineage>
        <taxon>unclassified sequences</taxon>
        <taxon>metagenomes</taxon>
        <taxon>ecological metagenomes</taxon>
    </lineage>
</organism>
<gene>
    <name evidence="1" type="ORF">SDC9_184614</name>
</gene>
<sequence length="56" mass="6652">MNKYDDILTPIEVNINLNNDVFIVPVLMSEKKFEKYENVVPFYRNVVNEGVILYEQ</sequence>
<dbReference type="AlphaFoldDB" id="A0A645HDI4"/>
<reference evidence="1" key="1">
    <citation type="submission" date="2019-08" db="EMBL/GenBank/DDBJ databases">
        <authorList>
            <person name="Kucharzyk K."/>
            <person name="Murdoch R.W."/>
            <person name="Higgins S."/>
            <person name="Loffler F."/>
        </authorList>
    </citation>
    <scope>NUCLEOTIDE SEQUENCE</scope>
</reference>
<comment type="caution">
    <text evidence="1">The sequence shown here is derived from an EMBL/GenBank/DDBJ whole genome shotgun (WGS) entry which is preliminary data.</text>
</comment>